<evidence type="ECO:0000256" key="3">
    <source>
        <dbReference type="ARBA" id="ARBA00023211"/>
    </source>
</evidence>
<keyword evidence="1" id="KW-0479">Metal-binding</keyword>
<proteinExistence type="predicted"/>
<sequence length="493" mass="54014">MNTSEHTNAAPSVARIRPLKARVGLLGIGHHIYWPQFDGLLDEIHRKIGVLQGLIENNEVEVANFGMIDNAQVAYDAIPTIKAADIDLLFVDMATYGTSSTFGVLCREINVPIVLVALQPLEAMDYPNGTTYMQLCNDDFCSVPEFTGVAIRFGRKAPPVILGHENNDPIALEEINKWCRIAKVLHSLRTSRIGLMGHVLESMLDMHTDPTALTASFGPHVVAVEPEDLFKHYESPDQAAVARWKQQILEFFDTPDPKSDPLTEKLTDQDLENAAKAGVALEGLIKDKNIDGFAYYYEAKPGSELRTLVTNLIVANSLLTGGGFPMCGEYDLKTCIAMMIMDRLDIGGSFAEFHPIDFQQDSVLVGHDGPHHINIAANKPVIRSLKKYHGKPGSGAGVEFQIKTGPITMLSIGQTAAGKFKFIIAEGESADRPIPPTGNTNTHGVFKPDVRTFLKRWCTEGPTHHFALGIGHHADTLIEIAEALNIEYTVTTP</sequence>
<dbReference type="SUPFAM" id="SSF53743">
    <property type="entry name" value="FucI/AraA N-terminal and middle domains"/>
    <property type="match status" value="1"/>
</dbReference>
<dbReference type="InterPro" id="IPR004216">
    <property type="entry name" value="Fuc/Ara_isomerase_C"/>
</dbReference>
<accession>A0ABZ0RP03</accession>
<name>A0ABZ0RP03_9BACT</name>
<dbReference type="GO" id="GO:0016853">
    <property type="term" value="F:isomerase activity"/>
    <property type="evidence" value="ECO:0007669"/>
    <property type="project" value="UniProtKB-KW"/>
</dbReference>
<feature type="domain" description="L-fucose isomerase C-terminal" evidence="6">
    <location>
        <begin position="389"/>
        <end position="489"/>
    </location>
</feature>
<gene>
    <name evidence="7" type="ORF">SH580_05405</name>
</gene>
<dbReference type="EMBL" id="CP138858">
    <property type="protein sequence ID" value="WPJ97143.1"/>
    <property type="molecule type" value="Genomic_DNA"/>
</dbReference>
<dbReference type="InterPro" id="IPR015888">
    <property type="entry name" value="Fuc_isomerase_C"/>
</dbReference>
<evidence type="ECO:0000256" key="4">
    <source>
        <dbReference type="ARBA" id="ARBA00023235"/>
    </source>
</evidence>
<keyword evidence="2" id="KW-0054">Arabinose catabolism</keyword>
<reference evidence="7 8" key="1">
    <citation type="submission" date="2023-11" db="EMBL/GenBank/DDBJ databases">
        <title>Coraliomargarita sp. nov., isolated from marine algae.</title>
        <authorList>
            <person name="Lee J.K."/>
            <person name="Baek J.H."/>
            <person name="Kim J.M."/>
            <person name="Choi D.G."/>
            <person name="Jeon C.O."/>
        </authorList>
    </citation>
    <scope>NUCLEOTIDE SEQUENCE [LARGE SCALE GENOMIC DNA]</scope>
    <source>
        <strain evidence="7 8">J2-16</strain>
    </source>
</reference>
<keyword evidence="4 7" id="KW-0413">Isomerase</keyword>
<evidence type="ECO:0000256" key="1">
    <source>
        <dbReference type="ARBA" id="ARBA00022723"/>
    </source>
</evidence>
<evidence type="ECO:0000256" key="5">
    <source>
        <dbReference type="ARBA" id="ARBA00023277"/>
    </source>
</evidence>
<evidence type="ECO:0000259" key="6">
    <source>
        <dbReference type="Pfam" id="PF02952"/>
    </source>
</evidence>
<dbReference type="InterPro" id="IPR009015">
    <property type="entry name" value="Fucose_isomerase_N/cen_sf"/>
</dbReference>
<keyword evidence="8" id="KW-1185">Reference proteome</keyword>
<dbReference type="CDD" id="cd00578">
    <property type="entry name" value="L-fuc_L-ara-isomerases"/>
    <property type="match status" value="1"/>
</dbReference>
<dbReference type="Pfam" id="PF02952">
    <property type="entry name" value="Fucose_iso_C"/>
    <property type="match status" value="1"/>
</dbReference>
<evidence type="ECO:0000313" key="8">
    <source>
        <dbReference type="Proteomes" id="UP001324993"/>
    </source>
</evidence>
<keyword evidence="3" id="KW-0464">Manganese</keyword>
<dbReference type="Proteomes" id="UP001324993">
    <property type="component" value="Chromosome"/>
</dbReference>
<dbReference type="RefSeq" id="WP_319833994.1">
    <property type="nucleotide sequence ID" value="NZ_CP138858.1"/>
</dbReference>
<dbReference type="PANTHER" id="PTHR38464">
    <property type="entry name" value="L-ARABINOSE ISOMERASE"/>
    <property type="match status" value="1"/>
</dbReference>
<dbReference type="InterPro" id="IPR003762">
    <property type="entry name" value="Lara_isomerase"/>
</dbReference>
<organism evidence="7 8">
    <name type="scientific">Coraliomargarita algicola</name>
    <dbReference type="NCBI Taxonomy" id="3092156"/>
    <lineage>
        <taxon>Bacteria</taxon>
        <taxon>Pseudomonadati</taxon>
        <taxon>Verrucomicrobiota</taxon>
        <taxon>Opitutia</taxon>
        <taxon>Puniceicoccales</taxon>
        <taxon>Coraliomargaritaceae</taxon>
        <taxon>Coraliomargarita</taxon>
    </lineage>
</organism>
<dbReference type="SUPFAM" id="SSF50443">
    <property type="entry name" value="FucI/AraA C-terminal domain-like"/>
    <property type="match status" value="1"/>
</dbReference>
<evidence type="ECO:0000256" key="2">
    <source>
        <dbReference type="ARBA" id="ARBA00022935"/>
    </source>
</evidence>
<protein>
    <submittedName>
        <fullName evidence="7">L-fucose/L-arabinose isomerase family protein</fullName>
    </submittedName>
</protein>
<dbReference type="PANTHER" id="PTHR38464:SF1">
    <property type="entry name" value="L-ARABINOSE ISOMERASE"/>
    <property type="match status" value="1"/>
</dbReference>
<evidence type="ECO:0000313" key="7">
    <source>
        <dbReference type="EMBL" id="WPJ97143.1"/>
    </source>
</evidence>
<keyword evidence="5" id="KW-0119">Carbohydrate metabolism</keyword>